<comment type="caution">
    <text evidence="1">The sequence shown here is derived from an EMBL/GenBank/DDBJ whole genome shotgun (WGS) entry which is preliminary data.</text>
</comment>
<dbReference type="Proteomes" id="UP001392318">
    <property type="component" value="Unassembled WGS sequence"/>
</dbReference>
<accession>A0ACC6RX15</accession>
<organism evidence="1 2">
    <name type="scientific">Paraburkholderia unamae</name>
    <dbReference type="NCBI Taxonomy" id="219649"/>
    <lineage>
        <taxon>Bacteria</taxon>
        <taxon>Pseudomonadati</taxon>
        <taxon>Pseudomonadota</taxon>
        <taxon>Betaproteobacteria</taxon>
        <taxon>Burkholderiales</taxon>
        <taxon>Burkholderiaceae</taxon>
        <taxon>Paraburkholderia</taxon>
    </lineage>
</organism>
<proteinExistence type="predicted"/>
<name>A0ACC6RX15_9BURK</name>
<dbReference type="EMBL" id="JAYMRU010000054">
    <property type="protein sequence ID" value="MEM5406021.1"/>
    <property type="molecule type" value="Genomic_DNA"/>
</dbReference>
<gene>
    <name evidence="1" type="ORF">VSR83_39530</name>
</gene>
<sequence>MDIEAANKLQAQIQDSRQKYTYFLLTAAGACIGYAVEKATGPALQWKSIALAASLIAWAASFWFGCRAVKRNEYGLQYNHAWHVEARSPADKIALDSLLTSEARSSASSSRWQFRFFVVGGGSFVLWRLLELSLR</sequence>
<evidence type="ECO:0000313" key="2">
    <source>
        <dbReference type="Proteomes" id="UP001392318"/>
    </source>
</evidence>
<protein>
    <submittedName>
        <fullName evidence="1">Uncharacterized protein</fullName>
    </submittedName>
</protein>
<reference evidence="1" key="1">
    <citation type="submission" date="2024-01" db="EMBL/GenBank/DDBJ databases">
        <title>The diversity of rhizobia nodulating Mimosa spp. in eleven states of Brazil covering several biomes is determined by host plant, location, and edaphic factors.</title>
        <authorList>
            <person name="Rouws L."/>
            <person name="Barauna A."/>
            <person name="Beukes C."/>
            <person name="De Faria S.M."/>
            <person name="Gross E."/>
            <person name="Dos Reis Junior F.B."/>
            <person name="Simon M."/>
            <person name="Maluk M."/>
            <person name="Odee D.W."/>
            <person name="Kenicer G."/>
            <person name="Young J.P.W."/>
            <person name="Reis V.M."/>
            <person name="Zilli J."/>
            <person name="James E.K."/>
        </authorList>
    </citation>
    <scope>NUCLEOTIDE SEQUENCE</scope>
    <source>
        <strain evidence="1">JPY452</strain>
    </source>
</reference>
<keyword evidence="2" id="KW-1185">Reference proteome</keyword>
<evidence type="ECO:0000313" key="1">
    <source>
        <dbReference type="EMBL" id="MEM5406021.1"/>
    </source>
</evidence>